<dbReference type="EMBL" id="SRIO01000008">
    <property type="protein sequence ID" value="TFZ82549.1"/>
    <property type="molecule type" value="Genomic_DNA"/>
</dbReference>
<reference evidence="1 2" key="1">
    <citation type="journal article" date="2019" name="ISME J.">
        <title>Candidatus Macondimonas diazotrophica, a novel gammaproteobacterial genus dominating crude-oil-contaminated coastal sediments.</title>
        <authorList>
            <person name="Karthikeyan S."/>
            <person name="Konstantinidis K."/>
        </authorList>
    </citation>
    <scope>NUCLEOTIDE SEQUENCE [LARGE SCALE GENOMIC DNA]</scope>
    <source>
        <strain evidence="1 2">KTK01</strain>
    </source>
</reference>
<comment type="caution">
    <text evidence="1">The sequence shown here is derived from an EMBL/GenBank/DDBJ whole genome shotgun (WGS) entry which is preliminary data.</text>
</comment>
<protein>
    <submittedName>
        <fullName evidence="1">Uncharacterized protein</fullName>
    </submittedName>
</protein>
<evidence type="ECO:0000313" key="2">
    <source>
        <dbReference type="Proteomes" id="UP000297890"/>
    </source>
</evidence>
<organism evidence="1 2">
    <name type="scientific">Candidatus Macondimonas diazotrophica</name>
    <dbReference type="NCBI Taxonomy" id="2305248"/>
    <lineage>
        <taxon>Bacteria</taxon>
        <taxon>Pseudomonadati</taxon>
        <taxon>Pseudomonadota</taxon>
        <taxon>Gammaproteobacteria</taxon>
        <taxon>Chromatiales</taxon>
        <taxon>Ectothiorhodospiraceae</taxon>
        <taxon>Candidatus Macondimonas</taxon>
    </lineage>
</organism>
<dbReference type="AlphaFoldDB" id="A0A4Z0F874"/>
<dbReference type="OrthoDB" id="6690820at2"/>
<name>A0A4Z0F874_9GAMM</name>
<evidence type="ECO:0000313" key="1">
    <source>
        <dbReference type="EMBL" id="TFZ82549.1"/>
    </source>
</evidence>
<accession>A0A4Z0F874</accession>
<proteinExistence type="predicted"/>
<sequence length="118" mass="13458">MTDIAKTDLPEGFGDLEAYLEKWAKPTFRDRYQQRMASSQEELKAFYDAMLPRMDEVTGHLNQFAPGQLPASLLPLFFLASSFMDIAAAVEIYEQPDVPLGLEWWRPQMTECKTPIPG</sequence>
<keyword evidence="2" id="KW-1185">Reference proteome</keyword>
<dbReference type="RefSeq" id="WP_135281795.1">
    <property type="nucleotide sequence ID" value="NZ_SRIO01000008.1"/>
</dbReference>
<gene>
    <name evidence="1" type="ORF">E4680_07515</name>
</gene>
<dbReference type="Proteomes" id="UP000297890">
    <property type="component" value="Unassembled WGS sequence"/>
</dbReference>